<comment type="caution">
    <text evidence="12">Lacks conserved residue(s) required for the propagation of feature annotation.</text>
</comment>
<evidence type="ECO:0000256" key="12">
    <source>
        <dbReference type="HAMAP-Rule" id="MF_00583"/>
    </source>
</evidence>
<evidence type="ECO:0000259" key="13">
    <source>
        <dbReference type="Pfam" id="PF13793"/>
    </source>
</evidence>
<keyword evidence="3 12" id="KW-0479">Metal-binding</keyword>
<dbReference type="InterPro" id="IPR029099">
    <property type="entry name" value="Pribosyltran_N"/>
</dbReference>
<evidence type="ECO:0000313" key="15">
    <source>
        <dbReference type="Proteomes" id="UP000317093"/>
    </source>
</evidence>
<dbReference type="InterPro" id="IPR000836">
    <property type="entry name" value="PRTase_dom"/>
</dbReference>
<evidence type="ECO:0000256" key="1">
    <source>
        <dbReference type="ARBA" id="ARBA00004996"/>
    </source>
</evidence>
<comment type="catalytic activity">
    <reaction evidence="9 12">
        <text>D-ribose 5-phosphate + ATP = 5-phospho-alpha-D-ribose 1-diphosphate + AMP + H(+)</text>
        <dbReference type="Rhea" id="RHEA:15609"/>
        <dbReference type="ChEBI" id="CHEBI:15378"/>
        <dbReference type="ChEBI" id="CHEBI:30616"/>
        <dbReference type="ChEBI" id="CHEBI:58017"/>
        <dbReference type="ChEBI" id="CHEBI:78346"/>
        <dbReference type="ChEBI" id="CHEBI:456215"/>
        <dbReference type="EC" id="2.7.6.1"/>
    </reaction>
</comment>
<keyword evidence="8 12" id="KW-0460">Magnesium</keyword>
<dbReference type="CDD" id="cd06223">
    <property type="entry name" value="PRTases_typeI"/>
    <property type="match status" value="1"/>
</dbReference>
<feature type="domain" description="Ribose-phosphate pyrophosphokinase N-terminal" evidence="13">
    <location>
        <begin position="5"/>
        <end position="121"/>
    </location>
</feature>
<evidence type="ECO:0000256" key="9">
    <source>
        <dbReference type="ARBA" id="ARBA00049535"/>
    </source>
</evidence>
<accession>A0A518B6J9</accession>
<evidence type="ECO:0000256" key="7">
    <source>
        <dbReference type="ARBA" id="ARBA00022840"/>
    </source>
</evidence>
<dbReference type="GO" id="GO:0002189">
    <property type="term" value="C:ribose phosphate diphosphokinase complex"/>
    <property type="evidence" value="ECO:0007669"/>
    <property type="project" value="TreeGrafter"/>
</dbReference>
<feature type="active site" evidence="12">
    <location>
        <position position="195"/>
    </location>
</feature>
<dbReference type="Pfam" id="PF14572">
    <property type="entry name" value="Pribosyl_synth"/>
    <property type="match status" value="1"/>
</dbReference>
<dbReference type="EMBL" id="CP036279">
    <property type="protein sequence ID" value="QDU62562.1"/>
    <property type="molecule type" value="Genomic_DNA"/>
</dbReference>
<proteinExistence type="inferred from homology"/>
<keyword evidence="5 12" id="KW-0547">Nucleotide-binding</keyword>
<dbReference type="SUPFAM" id="SSF53271">
    <property type="entry name" value="PRTase-like"/>
    <property type="match status" value="2"/>
</dbReference>
<evidence type="ECO:0000256" key="5">
    <source>
        <dbReference type="ARBA" id="ARBA00022741"/>
    </source>
</evidence>
<comment type="function">
    <text evidence="10 12">Involved in the biosynthesis of the central metabolite phospho-alpha-D-ribosyl-1-pyrophosphate (PRPP) via the transfer of pyrophosphoryl group from ATP to 1-hydroxyl of ribose-5-phosphate (Rib-5-P).</text>
</comment>
<feature type="binding site" evidence="12">
    <location>
        <position position="131"/>
    </location>
    <ligand>
        <name>Mg(2+)</name>
        <dbReference type="ChEBI" id="CHEBI:18420"/>
    </ligand>
</feature>
<evidence type="ECO:0000256" key="6">
    <source>
        <dbReference type="ARBA" id="ARBA00022777"/>
    </source>
</evidence>
<dbReference type="GO" id="GO:0005737">
    <property type="term" value="C:cytoplasm"/>
    <property type="evidence" value="ECO:0007669"/>
    <property type="project" value="UniProtKB-SubCell"/>
</dbReference>
<comment type="similarity">
    <text evidence="11 12">Belongs to the ribose-phosphate pyrophosphokinase family. Class I subfamily.</text>
</comment>
<keyword evidence="7 12" id="KW-0067">ATP-binding</keyword>
<feature type="binding site" evidence="12">
    <location>
        <position position="197"/>
    </location>
    <ligand>
        <name>D-ribose 5-phosphate</name>
        <dbReference type="ChEBI" id="CHEBI:78346"/>
    </ligand>
</feature>
<dbReference type="PANTHER" id="PTHR10210">
    <property type="entry name" value="RIBOSE-PHOSPHATE DIPHOSPHOKINASE FAMILY MEMBER"/>
    <property type="match status" value="1"/>
</dbReference>
<comment type="subcellular location">
    <subcellularLocation>
        <location evidence="12">Cytoplasm</location>
    </subcellularLocation>
</comment>
<dbReference type="OrthoDB" id="9777067at2"/>
<dbReference type="AlphaFoldDB" id="A0A518B6J9"/>
<evidence type="ECO:0000256" key="11">
    <source>
        <dbReference type="ARBA" id="ARBA00061444"/>
    </source>
</evidence>
<dbReference type="FunFam" id="3.40.50.2020:FF:000001">
    <property type="entry name" value="Ribose-phosphate pyrophosphokinase"/>
    <property type="match status" value="1"/>
</dbReference>
<evidence type="ECO:0000256" key="2">
    <source>
        <dbReference type="ARBA" id="ARBA00022679"/>
    </source>
</evidence>
<reference evidence="14 15" key="1">
    <citation type="submission" date="2019-02" db="EMBL/GenBank/DDBJ databases">
        <title>Deep-cultivation of Planctomycetes and their phenomic and genomic characterization uncovers novel biology.</title>
        <authorList>
            <person name="Wiegand S."/>
            <person name="Jogler M."/>
            <person name="Boedeker C."/>
            <person name="Pinto D."/>
            <person name="Vollmers J."/>
            <person name="Rivas-Marin E."/>
            <person name="Kohn T."/>
            <person name="Peeters S.H."/>
            <person name="Heuer A."/>
            <person name="Rast P."/>
            <person name="Oberbeckmann S."/>
            <person name="Bunk B."/>
            <person name="Jeske O."/>
            <person name="Meyerdierks A."/>
            <person name="Storesund J.E."/>
            <person name="Kallscheuer N."/>
            <person name="Luecker S."/>
            <person name="Lage O.M."/>
            <person name="Pohl T."/>
            <person name="Merkel B.J."/>
            <person name="Hornburger P."/>
            <person name="Mueller R.-W."/>
            <person name="Bruemmer F."/>
            <person name="Labrenz M."/>
            <person name="Spormann A.M."/>
            <person name="Op den Camp H."/>
            <person name="Overmann J."/>
            <person name="Amann R."/>
            <person name="Jetten M.S.M."/>
            <person name="Mascher T."/>
            <person name="Medema M.H."/>
            <person name="Devos D.P."/>
            <person name="Kaster A.-K."/>
            <person name="Ovreas L."/>
            <person name="Rohde M."/>
            <person name="Galperin M.Y."/>
            <person name="Jogler C."/>
        </authorList>
    </citation>
    <scope>NUCLEOTIDE SEQUENCE [LARGE SCALE GENOMIC DNA]</scope>
    <source>
        <strain evidence="14 15">Pan216</strain>
    </source>
</reference>
<dbReference type="HAMAP" id="MF_00583_B">
    <property type="entry name" value="RibP_PPkinase_B"/>
    <property type="match status" value="1"/>
</dbReference>
<sequence>MHDRLKVFCGSANRPLARRICDYLGIELGKINIGRFPDNEISLKIEEDVRGRDVFLVQPTCPPVNEHIMELLIMIDSFRRASAQRITAVVPYYGYARQDRKDEGRVPITAKLVANLITEAGCDRVLCLDLHAAQIQGFFDVPVDHLYAVPVLHHYIEKLELDPDELAIVSPDEGRIKLALKLQRRLGGTLAVIDKRRSSATETDQVSIIGGPVDGKIAIMFDDMISTGGSVVGAARVLHASGARDIRVCVTHGLFCNNALERMRQSPLVQIVATDSVPLPNAENHEGFLTQLSVAPLLGEAIKRIHRNESVSFLFNTKISER</sequence>
<dbReference type="KEGG" id="knv:Pan216_34290"/>
<dbReference type="InterPro" id="IPR005946">
    <property type="entry name" value="Rib-P_diPkinase"/>
</dbReference>
<protein>
    <recommendedName>
        <fullName evidence="12">Ribose-phosphate pyrophosphokinase</fullName>
        <shortName evidence="12">RPPK</shortName>
        <ecNumber evidence="12">2.7.6.1</ecNumber>
    </recommendedName>
    <alternativeName>
        <fullName evidence="12">5-phospho-D-ribosyl alpha-1-diphosphate synthase</fullName>
    </alternativeName>
    <alternativeName>
        <fullName evidence="12">Phosphoribosyl diphosphate synthase</fullName>
    </alternativeName>
    <alternativeName>
        <fullName evidence="12">Phosphoribosyl pyrophosphate synthase</fullName>
        <shortName evidence="12">P-Rib-PP synthase</shortName>
        <shortName evidence="12">PRPP synthase</shortName>
        <shortName evidence="12">PRPPase</shortName>
    </alternativeName>
</protein>
<feature type="binding site" evidence="12">
    <location>
        <position position="172"/>
    </location>
    <ligand>
        <name>Mg(2+)</name>
        <dbReference type="ChEBI" id="CHEBI:18420"/>
    </ligand>
</feature>
<dbReference type="NCBIfam" id="NF002320">
    <property type="entry name" value="PRK01259.1"/>
    <property type="match status" value="1"/>
</dbReference>
<organism evidence="14 15">
    <name type="scientific">Kolteria novifilia</name>
    <dbReference type="NCBI Taxonomy" id="2527975"/>
    <lineage>
        <taxon>Bacteria</taxon>
        <taxon>Pseudomonadati</taxon>
        <taxon>Planctomycetota</taxon>
        <taxon>Planctomycetia</taxon>
        <taxon>Kolteriales</taxon>
        <taxon>Kolteriaceae</taxon>
        <taxon>Kolteria</taxon>
    </lineage>
</organism>
<feature type="binding site" evidence="12">
    <location>
        <begin position="38"/>
        <end position="40"/>
    </location>
    <ligand>
        <name>ATP</name>
        <dbReference type="ChEBI" id="CHEBI:30616"/>
    </ligand>
</feature>
<dbReference type="GO" id="GO:0016301">
    <property type="term" value="F:kinase activity"/>
    <property type="evidence" value="ECO:0007669"/>
    <property type="project" value="UniProtKB-KW"/>
</dbReference>
<evidence type="ECO:0000256" key="10">
    <source>
        <dbReference type="ARBA" id="ARBA00054914"/>
    </source>
</evidence>
<keyword evidence="6 12" id="KW-0418">Kinase</keyword>
<dbReference type="PANTHER" id="PTHR10210:SF41">
    <property type="entry name" value="RIBOSE-PHOSPHATE PYROPHOSPHOKINASE 1, CHLOROPLASTIC"/>
    <property type="match status" value="1"/>
</dbReference>
<dbReference type="Pfam" id="PF13793">
    <property type="entry name" value="Pribosyltran_N"/>
    <property type="match status" value="1"/>
</dbReference>
<keyword evidence="12" id="KW-0963">Cytoplasm</keyword>
<evidence type="ECO:0000256" key="4">
    <source>
        <dbReference type="ARBA" id="ARBA00022727"/>
    </source>
</evidence>
<feature type="binding site" evidence="12">
    <location>
        <begin position="97"/>
        <end position="98"/>
    </location>
    <ligand>
        <name>ATP</name>
        <dbReference type="ChEBI" id="CHEBI:30616"/>
    </ligand>
</feature>
<dbReference type="Gene3D" id="3.40.50.2020">
    <property type="match status" value="2"/>
</dbReference>
<comment type="subunit">
    <text evidence="12">Homohexamer.</text>
</comment>
<dbReference type="GO" id="GO:0009156">
    <property type="term" value="P:ribonucleoside monophosphate biosynthetic process"/>
    <property type="evidence" value="ECO:0007669"/>
    <property type="project" value="InterPro"/>
</dbReference>
<dbReference type="PROSITE" id="PS00114">
    <property type="entry name" value="PRPP_SYNTHASE"/>
    <property type="match status" value="1"/>
</dbReference>
<dbReference type="GO" id="GO:0000287">
    <property type="term" value="F:magnesium ion binding"/>
    <property type="evidence" value="ECO:0007669"/>
    <property type="project" value="UniProtKB-UniRule"/>
</dbReference>
<dbReference type="GO" id="GO:0004749">
    <property type="term" value="F:ribose phosphate diphosphokinase activity"/>
    <property type="evidence" value="ECO:0007669"/>
    <property type="project" value="UniProtKB-UniRule"/>
</dbReference>
<dbReference type="UniPathway" id="UPA00087">
    <property type="reaction ID" value="UER00172"/>
</dbReference>
<dbReference type="RefSeq" id="WP_145259403.1">
    <property type="nucleotide sequence ID" value="NZ_CP036279.1"/>
</dbReference>
<keyword evidence="15" id="KW-1185">Reference proteome</keyword>
<dbReference type="NCBIfam" id="TIGR01251">
    <property type="entry name" value="ribP_PPkin"/>
    <property type="match status" value="1"/>
</dbReference>
<name>A0A518B6J9_9BACT</name>
<keyword evidence="4 12" id="KW-0545">Nucleotide biosynthesis</keyword>
<gene>
    <name evidence="12 14" type="primary">prs</name>
    <name evidence="14" type="ORF">Pan216_34290</name>
</gene>
<dbReference type="EC" id="2.7.6.1" evidence="12"/>
<dbReference type="Proteomes" id="UP000317093">
    <property type="component" value="Chromosome"/>
</dbReference>
<dbReference type="GO" id="GO:0006015">
    <property type="term" value="P:5-phosphoribose 1-diphosphate biosynthetic process"/>
    <property type="evidence" value="ECO:0007669"/>
    <property type="project" value="UniProtKB-UniRule"/>
</dbReference>
<feature type="binding site" evidence="12">
    <location>
        <position position="222"/>
    </location>
    <ligand>
        <name>D-ribose 5-phosphate</name>
        <dbReference type="ChEBI" id="CHEBI:78346"/>
    </ligand>
</feature>
<comment type="cofactor">
    <cofactor evidence="12">
        <name>Mg(2+)</name>
        <dbReference type="ChEBI" id="CHEBI:18420"/>
    </cofactor>
    <text evidence="12">Binds 2 Mg(2+) ions per subunit.</text>
</comment>
<dbReference type="InterPro" id="IPR000842">
    <property type="entry name" value="PRib_PP_synth_CS"/>
</dbReference>
<comment type="pathway">
    <text evidence="1 12">Metabolic intermediate biosynthesis; 5-phospho-alpha-D-ribose 1-diphosphate biosynthesis; 5-phospho-alpha-D-ribose 1-diphosphate from D-ribose 5-phosphate (route I): step 1/1.</text>
</comment>
<dbReference type="GO" id="GO:0006164">
    <property type="term" value="P:purine nucleotide biosynthetic process"/>
    <property type="evidence" value="ECO:0007669"/>
    <property type="project" value="TreeGrafter"/>
</dbReference>
<evidence type="ECO:0000313" key="14">
    <source>
        <dbReference type="EMBL" id="QDU62562.1"/>
    </source>
</evidence>
<evidence type="ECO:0000256" key="3">
    <source>
        <dbReference type="ARBA" id="ARBA00022723"/>
    </source>
</evidence>
<dbReference type="InterPro" id="IPR037515">
    <property type="entry name" value="Rib-P_diPkinase_bac"/>
</dbReference>
<evidence type="ECO:0000256" key="8">
    <source>
        <dbReference type="ARBA" id="ARBA00022842"/>
    </source>
</evidence>
<keyword evidence="2 12" id="KW-0808">Transferase</keyword>
<dbReference type="GO" id="GO:0005524">
    <property type="term" value="F:ATP binding"/>
    <property type="evidence" value="ECO:0007669"/>
    <property type="project" value="UniProtKB-KW"/>
</dbReference>
<dbReference type="SMART" id="SM01400">
    <property type="entry name" value="Pribosyltran_N"/>
    <property type="match status" value="1"/>
</dbReference>
<dbReference type="InterPro" id="IPR029057">
    <property type="entry name" value="PRTase-like"/>
</dbReference>